<dbReference type="EMBL" id="PYAX01000004">
    <property type="protein sequence ID" value="PSL56009.1"/>
    <property type="molecule type" value="Genomic_DNA"/>
</dbReference>
<proteinExistence type="predicted"/>
<evidence type="ECO:0000313" key="1">
    <source>
        <dbReference type="EMBL" id="PSL56009.1"/>
    </source>
</evidence>
<comment type="caution">
    <text evidence="1">The sequence shown here is derived from an EMBL/GenBank/DDBJ whole genome shotgun (WGS) entry which is preliminary data.</text>
</comment>
<sequence length="79" mass="8692">MPGRAGRSSERPEVLRDFGTMVAPHDDITGMALGWLVDGDERRARLADLPSPFGDRRGGRRIAAAVRELVPAQVPQKVW</sequence>
<gene>
    <name evidence="1" type="ORF">B0I31_104300</name>
</gene>
<name>A0A2P8IC15_SACCR</name>
<evidence type="ECO:0000313" key="2">
    <source>
        <dbReference type="Proteomes" id="UP000241118"/>
    </source>
</evidence>
<accession>A0A2P8IC15</accession>
<organism evidence="1 2">
    <name type="scientific">Saccharothrix carnea</name>
    <dbReference type="NCBI Taxonomy" id="1280637"/>
    <lineage>
        <taxon>Bacteria</taxon>
        <taxon>Bacillati</taxon>
        <taxon>Actinomycetota</taxon>
        <taxon>Actinomycetes</taxon>
        <taxon>Pseudonocardiales</taxon>
        <taxon>Pseudonocardiaceae</taxon>
        <taxon>Saccharothrix</taxon>
    </lineage>
</organism>
<dbReference type="Proteomes" id="UP000241118">
    <property type="component" value="Unassembled WGS sequence"/>
</dbReference>
<reference evidence="1 2" key="1">
    <citation type="submission" date="2018-03" db="EMBL/GenBank/DDBJ databases">
        <title>Genomic Encyclopedia of Type Strains, Phase III (KMG-III): the genomes of soil and plant-associated and newly described type strains.</title>
        <authorList>
            <person name="Whitman W."/>
        </authorList>
    </citation>
    <scope>NUCLEOTIDE SEQUENCE [LARGE SCALE GENOMIC DNA]</scope>
    <source>
        <strain evidence="1 2">CGMCC 4.7097</strain>
    </source>
</reference>
<dbReference type="AlphaFoldDB" id="A0A2P8IC15"/>
<dbReference type="RefSeq" id="WP_146173835.1">
    <property type="nucleotide sequence ID" value="NZ_PYAX01000004.1"/>
</dbReference>
<protein>
    <submittedName>
        <fullName evidence="1">Uncharacterized protein</fullName>
    </submittedName>
</protein>
<keyword evidence="2" id="KW-1185">Reference proteome</keyword>